<keyword evidence="3" id="KW-1185">Reference proteome</keyword>
<name>A0ABP7F271_9ACTN</name>
<protein>
    <submittedName>
        <fullName evidence="2">Uncharacterized protein</fullName>
    </submittedName>
</protein>
<accession>A0ABP7F271</accession>
<feature type="compositionally biased region" description="Acidic residues" evidence="1">
    <location>
        <begin position="1"/>
        <end position="12"/>
    </location>
</feature>
<comment type="caution">
    <text evidence="2">The sequence shown here is derived from an EMBL/GenBank/DDBJ whole genome shotgun (WGS) entry which is preliminary data.</text>
</comment>
<evidence type="ECO:0000313" key="2">
    <source>
        <dbReference type="EMBL" id="GAA3728777.1"/>
    </source>
</evidence>
<reference evidence="3" key="1">
    <citation type="journal article" date="2019" name="Int. J. Syst. Evol. Microbiol.">
        <title>The Global Catalogue of Microorganisms (GCM) 10K type strain sequencing project: providing services to taxonomists for standard genome sequencing and annotation.</title>
        <authorList>
            <consortium name="The Broad Institute Genomics Platform"/>
            <consortium name="The Broad Institute Genome Sequencing Center for Infectious Disease"/>
            <person name="Wu L."/>
            <person name="Ma J."/>
        </authorList>
    </citation>
    <scope>NUCLEOTIDE SEQUENCE [LARGE SCALE GENOMIC DNA]</scope>
    <source>
        <strain evidence="3">JCM 17137</strain>
    </source>
</reference>
<gene>
    <name evidence="2" type="ORF">GCM10022402_06770</name>
</gene>
<dbReference type="Proteomes" id="UP001500908">
    <property type="component" value="Unassembled WGS sequence"/>
</dbReference>
<feature type="region of interest" description="Disordered" evidence="1">
    <location>
        <begin position="1"/>
        <end position="24"/>
    </location>
</feature>
<evidence type="ECO:0000256" key="1">
    <source>
        <dbReference type="SAM" id="MobiDB-lite"/>
    </source>
</evidence>
<evidence type="ECO:0000313" key="3">
    <source>
        <dbReference type="Proteomes" id="UP001500908"/>
    </source>
</evidence>
<sequence length="99" mass="11371">MGEAMIDEEPELEPGAAAASRGYDPERRDVAAHIEWQKQGAWVVIWGPYSRRFWAFARWPVPPGGAVVSAADPGELYAEMRDVERKHRFLRWRYGRGRS</sequence>
<proteinExistence type="predicted"/>
<organism evidence="2 3">
    <name type="scientific">Salinactinospora qingdaonensis</name>
    <dbReference type="NCBI Taxonomy" id="702744"/>
    <lineage>
        <taxon>Bacteria</taxon>
        <taxon>Bacillati</taxon>
        <taxon>Actinomycetota</taxon>
        <taxon>Actinomycetes</taxon>
        <taxon>Streptosporangiales</taxon>
        <taxon>Nocardiopsidaceae</taxon>
        <taxon>Salinactinospora</taxon>
    </lineage>
</organism>
<dbReference type="EMBL" id="BAABDD010000002">
    <property type="protein sequence ID" value="GAA3728777.1"/>
    <property type="molecule type" value="Genomic_DNA"/>
</dbReference>